<accession>A0ACC1AAD3</accession>
<name>A0ACC1AAD3_9ROSI</name>
<gene>
    <name evidence="1" type="ORF">Patl1_29749</name>
</gene>
<comment type="caution">
    <text evidence="1">The sequence shown here is derived from an EMBL/GenBank/DDBJ whole genome shotgun (WGS) entry which is preliminary data.</text>
</comment>
<dbReference type="Proteomes" id="UP001164250">
    <property type="component" value="Chromosome 11"/>
</dbReference>
<evidence type="ECO:0000313" key="1">
    <source>
        <dbReference type="EMBL" id="KAJ0083318.1"/>
    </source>
</evidence>
<reference evidence="2" key="1">
    <citation type="journal article" date="2023" name="G3 (Bethesda)">
        <title>Genome assembly and association tests identify interacting loci associated with vigor, precocity, and sex in interspecific pistachio rootstocks.</title>
        <authorList>
            <person name="Palmer W."/>
            <person name="Jacygrad E."/>
            <person name="Sagayaradj S."/>
            <person name="Cavanaugh K."/>
            <person name="Han R."/>
            <person name="Bertier L."/>
            <person name="Beede B."/>
            <person name="Kafkas S."/>
            <person name="Golino D."/>
            <person name="Preece J."/>
            <person name="Michelmore R."/>
        </authorList>
    </citation>
    <scope>NUCLEOTIDE SEQUENCE [LARGE SCALE GENOMIC DNA]</scope>
</reference>
<keyword evidence="2" id="KW-1185">Reference proteome</keyword>
<evidence type="ECO:0000313" key="2">
    <source>
        <dbReference type="Proteomes" id="UP001164250"/>
    </source>
</evidence>
<organism evidence="1 2">
    <name type="scientific">Pistacia atlantica</name>
    <dbReference type="NCBI Taxonomy" id="434234"/>
    <lineage>
        <taxon>Eukaryota</taxon>
        <taxon>Viridiplantae</taxon>
        <taxon>Streptophyta</taxon>
        <taxon>Embryophyta</taxon>
        <taxon>Tracheophyta</taxon>
        <taxon>Spermatophyta</taxon>
        <taxon>Magnoliopsida</taxon>
        <taxon>eudicotyledons</taxon>
        <taxon>Gunneridae</taxon>
        <taxon>Pentapetalae</taxon>
        <taxon>rosids</taxon>
        <taxon>malvids</taxon>
        <taxon>Sapindales</taxon>
        <taxon>Anacardiaceae</taxon>
        <taxon>Pistacia</taxon>
    </lineage>
</organism>
<sequence length="111" mass="12978">MEEEERETEEVGTCKHIEVEVMEMEVVKEKVEMVICRHMEEVVVGTCKHKEEELTEMVEVVTCKRMEQEVKTKVVAGSYKHMEEEVMEMAEAAPLREAGLTLRFEKNFINI</sequence>
<proteinExistence type="predicted"/>
<protein>
    <submittedName>
        <fullName evidence="1">Uncharacterized protein</fullName>
    </submittedName>
</protein>
<dbReference type="EMBL" id="CM047907">
    <property type="protein sequence ID" value="KAJ0083318.1"/>
    <property type="molecule type" value="Genomic_DNA"/>
</dbReference>